<evidence type="ECO:0000256" key="6">
    <source>
        <dbReference type="ARBA" id="ARBA00023038"/>
    </source>
</evidence>
<dbReference type="GO" id="GO:0005912">
    <property type="term" value="C:adherens junction"/>
    <property type="evidence" value="ECO:0007669"/>
    <property type="project" value="TreeGrafter"/>
</dbReference>
<evidence type="ECO:0000256" key="2">
    <source>
        <dbReference type="ARBA" id="ARBA00022490"/>
    </source>
</evidence>
<keyword evidence="6 9" id="KW-0440">LIM domain</keyword>
<comment type="subcellular location">
    <subcellularLocation>
        <location evidence="1">Cytoplasm</location>
        <location evidence="1">Cytoskeleton</location>
    </subcellularLocation>
</comment>
<feature type="domain" description="LIM zinc-binding" evidence="10">
    <location>
        <begin position="254"/>
        <end position="312"/>
    </location>
</feature>
<evidence type="ECO:0000256" key="5">
    <source>
        <dbReference type="ARBA" id="ARBA00022833"/>
    </source>
</evidence>
<dbReference type="PROSITE" id="PS50023">
    <property type="entry name" value="LIM_DOMAIN_2"/>
    <property type="match status" value="3"/>
</dbReference>
<reference evidence="13" key="1">
    <citation type="journal article" date="2017" name="PLoS ONE">
        <title>The Agassiz's desert tortoise genome provides a resource for the conservation of a threatened species.</title>
        <authorList>
            <person name="Tollis M."/>
            <person name="DeNardo D.F."/>
            <person name="Cornelius J.A."/>
            <person name="Dolby G.A."/>
            <person name="Edwards T."/>
            <person name="Henen B.T."/>
            <person name="Karl A.E."/>
            <person name="Murphy R.W."/>
            <person name="Kusumi K."/>
        </authorList>
    </citation>
    <scope>NUCLEOTIDE SEQUENCE [LARGE SCALE GENOMIC DNA]</scope>
</reference>
<feature type="domain" description="LIM zinc-binding" evidence="10">
    <location>
        <begin position="373"/>
        <end position="433"/>
    </location>
</feature>
<dbReference type="FunFam" id="2.30.42.10:FF:000019">
    <property type="entry name" value="LIM domain binding 3 isoform 1"/>
    <property type="match status" value="1"/>
</dbReference>
<protein>
    <recommendedName>
        <fullName evidence="8">PDZ and LIM domain protein 7</fullName>
    </recommendedName>
</protein>
<dbReference type="STRING" id="38772.ENSGAGP00000025445"/>
<evidence type="ECO:0000259" key="10">
    <source>
        <dbReference type="PROSITE" id="PS50023"/>
    </source>
</evidence>
<dbReference type="GO" id="GO:0001725">
    <property type="term" value="C:stress fiber"/>
    <property type="evidence" value="ECO:0007669"/>
    <property type="project" value="TreeGrafter"/>
</dbReference>
<accession>A0A452ICF6</accession>
<dbReference type="GO" id="GO:0007507">
    <property type="term" value="P:heart development"/>
    <property type="evidence" value="ECO:0007669"/>
    <property type="project" value="TreeGrafter"/>
</dbReference>
<dbReference type="PROSITE" id="PS00478">
    <property type="entry name" value="LIM_DOMAIN_1"/>
    <property type="match status" value="1"/>
</dbReference>
<dbReference type="GO" id="GO:0030018">
    <property type="term" value="C:Z disc"/>
    <property type="evidence" value="ECO:0007669"/>
    <property type="project" value="TreeGrafter"/>
</dbReference>
<dbReference type="Gene3D" id="2.30.42.10">
    <property type="match status" value="1"/>
</dbReference>
<dbReference type="CDD" id="cd09452">
    <property type="entry name" value="LIM1_Enigma"/>
    <property type="match status" value="1"/>
</dbReference>
<dbReference type="Ensembl" id="ENSGAGT00000028953.1">
    <property type="protein sequence ID" value="ENSGAGP00000025445.1"/>
    <property type="gene ID" value="ENSGAGG00000018596.1"/>
</dbReference>
<proteinExistence type="predicted"/>
<dbReference type="SUPFAM" id="SSF57716">
    <property type="entry name" value="Glucocorticoid receptor-like (DNA-binding domain)"/>
    <property type="match status" value="4"/>
</dbReference>
<dbReference type="CDD" id="cd06753">
    <property type="entry name" value="PDZ_PDLIM-like"/>
    <property type="match status" value="1"/>
</dbReference>
<feature type="domain" description="PDZ" evidence="11">
    <location>
        <begin position="13"/>
        <end position="88"/>
    </location>
</feature>
<evidence type="ECO:0000256" key="7">
    <source>
        <dbReference type="ARBA" id="ARBA00023212"/>
    </source>
</evidence>
<dbReference type="InterPro" id="IPR050604">
    <property type="entry name" value="PDZ-LIM_domain"/>
</dbReference>
<evidence type="ECO:0000259" key="11">
    <source>
        <dbReference type="PROSITE" id="PS50106"/>
    </source>
</evidence>
<evidence type="ECO:0000256" key="8">
    <source>
        <dbReference type="ARBA" id="ARBA00039368"/>
    </source>
</evidence>
<dbReference type="Pfam" id="PF00412">
    <property type="entry name" value="LIM"/>
    <property type="match status" value="3"/>
</dbReference>
<name>A0A452ICF6_9SAUR</name>
<dbReference type="FunFam" id="2.10.110.10:FF:000014">
    <property type="entry name" value="PDZ and LIM domain protein 5"/>
    <property type="match status" value="1"/>
</dbReference>
<dbReference type="GO" id="GO:0030036">
    <property type="term" value="P:actin cytoskeleton organization"/>
    <property type="evidence" value="ECO:0007669"/>
    <property type="project" value="TreeGrafter"/>
</dbReference>
<dbReference type="InterPro" id="IPR036034">
    <property type="entry name" value="PDZ_sf"/>
</dbReference>
<dbReference type="GO" id="GO:0031941">
    <property type="term" value="C:filamentous actin"/>
    <property type="evidence" value="ECO:0007669"/>
    <property type="project" value="TreeGrafter"/>
</dbReference>
<evidence type="ECO:0000256" key="9">
    <source>
        <dbReference type="PROSITE-ProRule" id="PRU00125"/>
    </source>
</evidence>
<dbReference type="SMART" id="SM00228">
    <property type="entry name" value="PDZ"/>
    <property type="match status" value="1"/>
</dbReference>
<keyword evidence="3 9" id="KW-0479">Metal-binding</keyword>
<reference evidence="12" key="2">
    <citation type="submission" date="2025-08" db="UniProtKB">
        <authorList>
            <consortium name="Ensembl"/>
        </authorList>
    </citation>
    <scope>IDENTIFICATION</scope>
</reference>
<evidence type="ECO:0000313" key="13">
    <source>
        <dbReference type="Proteomes" id="UP000291020"/>
    </source>
</evidence>
<keyword evidence="13" id="KW-1185">Reference proteome</keyword>
<evidence type="ECO:0000313" key="12">
    <source>
        <dbReference type="Ensembl" id="ENSGAGP00000025445.1"/>
    </source>
</evidence>
<dbReference type="AlphaFoldDB" id="A0A452ICF6"/>
<dbReference type="PROSITE" id="PS50106">
    <property type="entry name" value="PDZ"/>
    <property type="match status" value="1"/>
</dbReference>
<evidence type="ECO:0000256" key="1">
    <source>
        <dbReference type="ARBA" id="ARBA00004245"/>
    </source>
</evidence>
<dbReference type="SMART" id="SM00132">
    <property type="entry name" value="LIM"/>
    <property type="match status" value="3"/>
</dbReference>
<keyword evidence="4" id="KW-0677">Repeat</keyword>
<dbReference type="PANTHER" id="PTHR24214">
    <property type="entry name" value="PDZ AND LIM DOMAIN PROTEIN ZASP"/>
    <property type="match status" value="1"/>
</dbReference>
<dbReference type="GO" id="GO:0061061">
    <property type="term" value="P:muscle structure development"/>
    <property type="evidence" value="ECO:0007669"/>
    <property type="project" value="TreeGrafter"/>
</dbReference>
<dbReference type="FunFam" id="2.10.110.10:FF:000010">
    <property type="entry name" value="PDZ and LIM domain protein 5"/>
    <property type="match status" value="1"/>
</dbReference>
<dbReference type="Proteomes" id="UP000291020">
    <property type="component" value="Unassembled WGS sequence"/>
</dbReference>
<evidence type="ECO:0000256" key="3">
    <source>
        <dbReference type="ARBA" id="ARBA00022723"/>
    </source>
</evidence>
<keyword evidence="2" id="KW-0963">Cytoplasm</keyword>
<dbReference type="GO" id="GO:0051371">
    <property type="term" value="F:muscle alpha-actinin binding"/>
    <property type="evidence" value="ECO:0007669"/>
    <property type="project" value="TreeGrafter"/>
</dbReference>
<keyword evidence="5 9" id="KW-0862">Zinc</keyword>
<dbReference type="InterPro" id="IPR001781">
    <property type="entry name" value="Znf_LIM"/>
</dbReference>
<dbReference type="GO" id="GO:0003779">
    <property type="term" value="F:actin binding"/>
    <property type="evidence" value="ECO:0007669"/>
    <property type="project" value="TreeGrafter"/>
</dbReference>
<dbReference type="Gene3D" id="2.10.110.10">
    <property type="entry name" value="Cysteine Rich Protein"/>
    <property type="match status" value="3"/>
</dbReference>
<dbReference type="PANTHER" id="PTHR24214:SF0">
    <property type="entry name" value="PDZ AND LIM DOMAIN PROTEIN 7"/>
    <property type="match status" value="1"/>
</dbReference>
<dbReference type="Pfam" id="PF00595">
    <property type="entry name" value="PDZ"/>
    <property type="match status" value="1"/>
</dbReference>
<organism evidence="12 13">
    <name type="scientific">Gopherus agassizii</name>
    <name type="common">Agassiz's desert tortoise</name>
    <dbReference type="NCBI Taxonomy" id="38772"/>
    <lineage>
        <taxon>Eukaryota</taxon>
        <taxon>Metazoa</taxon>
        <taxon>Chordata</taxon>
        <taxon>Craniata</taxon>
        <taxon>Vertebrata</taxon>
        <taxon>Euteleostomi</taxon>
        <taxon>Archelosauria</taxon>
        <taxon>Testudinata</taxon>
        <taxon>Testudines</taxon>
        <taxon>Cryptodira</taxon>
        <taxon>Durocryptodira</taxon>
        <taxon>Testudinoidea</taxon>
        <taxon>Testudinidae</taxon>
        <taxon>Gopherus</taxon>
    </lineage>
</organism>
<dbReference type="SUPFAM" id="SSF50156">
    <property type="entry name" value="PDZ domain-like"/>
    <property type="match status" value="1"/>
</dbReference>
<dbReference type="GO" id="GO:0046872">
    <property type="term" value="F:metal ion binding"/>
    <property type="evidence" value="ECO:0007669"/>
    <property type="project" value="UniProtKB-KW"/>
</dbReference>
<dbReference type="FunFam" id="2.10.110.10:FF:000020">
    <property type="entry name" value="PDZ and LIM domain protein 5"/>
    <property type="match status" value="1"/>
</dbReference>
<dbReference type="InterPro" id="IPR001478">
    <property type="entry name" value="PDZ"/>
</dbReference>
<reference evidence="12" key="3">
    <citation type="submission" date="2025-09" db="UniProtKB">
        <authorList>
            <consortium name="Ensembl"/>
        </authorList>
    </citation>
    <scope>IDENTIFICATION</scope>
</reference>
<feature type="domain" description="LIM zinc-binding" evidence="10">
    <location>
        <begin position="313"/>
        <end position="372"/>
    </location>
</feature>
<sequence>MSGMDSYKVMLDGPAPWGFRLQGGKDFNMPLSISRLTPGGKAAQAGVGVGDWVLSIDGENTSNMTHIEAQNKIRACGDHLSLSLSRVQCLLGKPHKDSFPCSQPPKYNFVPSTTLNKTARPFGASPAPNSLPGLVTKPVTYTAPACTPQHNGCRTLTMQDPDEEHVRKASQVSGLEPSVVAALKVEPDHGSAAPGPASRPPWAVDPSFAERYAPDKTSTVLSRHRQPAMPTPMQNRSSIVQAAQQPPEGTSKTPICYQCNKVIRGRYLVALGHYYHPEEFTCCQCRKVLDEGGFFEEKSSVFCPKCYDMRYAPSCAKCKKKIGGEIMHALKMTWHVQCFTCAACRTPIRNRAFYMEEGQPYCERDYEKMFGTKCRGCDFKIDAGDRFLEALGFSWHDTCFVCAICQVSLEGKTFYSKKDKPLCKSHAFSHVCSYYSLPVLISHICCLVTLRAEPRRPWACHV</sequence>
<keyword evidence="7" id="KW-0206">Cytoskeleton</keyword>
<evidence type="ECO:0000256" key="4">
    <source>
        <dbReference type="ARBA" id="ARBA00022737"/>
    </source>
</evidence>